<dbReference type="AlphaFoldDB" id="A0A0A9AFM0"/>
<reference evidence="1" key="2">
    <citation type="journal article" date="2015" name="Data Brief">
        <title>Shoot transcriptome of the giant reed, Arundo donax.</title>
        <authorList>
            <person name="Barrero R.A."/>
            <person name="Guerrero F.D."/>
            <person name="Moolhuijzen P."/>
            <person name="Goolsby J.A."/>
            <person name="Tidwell J."/>
            <person name="Bellgard S.E."/>
            <person name="Bellgard M.I."/>
        </authorList>
    </citation>
    <scope>NUCLEOTIDE SEQUENCE</scope>
    <source>
        <tissue evidence="1">Shoot tissue taken approximately 20 cm above the soil surface</tissue>
    </source>
</reference>
<organism evidence="1">
    <name type="scientific">Arundo donax</name>
    <name type="common">Giant reed</name>
    <name type="synonym">Donax arundinaceus</name>
    <dbReference type="NCBI Taxonomy" id="35708"/>
    <lineage>
        <taxon>Eukaryota</taxon>
        <taxon>Viridiplantae</taxon>
        <taxon>Streptophyta</taxon>
        <taxon>Embryophyta</taxon>
        <taxon>Tracheophyta</taxon>
        <taxon>Spermatophyta</taxon>
        <taxon>Magnoliopsida</taxon>
        <taxon>Liliopsida</taxon>
        <taxon>Poales</taxon>
        <taxon>Poaceae</taxon>
        <taxon>PACMAD clade</taxon>
        <taxon>Arundinoideae</taxon>
        <taxon>Arundineae</taxon>
        <taxon>Arundo</taxon>
    </lineage>
</organism>
<accession>A0A0A9AFM0</accession>
<sequence>MHLAKLDINAIASKESFRTRVLTDGFHQGCANLDSVQAHSVHQILLAAIMFI</sequence>
<name>A0A0A9AFM0_ARUDO</name>
<evidence type="ECO:0000313" key="1">
    <source>
        <dbReference type="EMBL" id="JAD49951.1"/>
    </source>
</evidence>
<dbReference type="EMBL" id="GBRH01247944">
    <property type="protein sequence ID" value="JAD49951.1"/>
    <property type="molecule type" value="Transcribed_RNA"/>
</dbReference>
<reference evidence="1" key="1">
    <citation type="submission" date="2014-09" db="EMBL/GenBank/DDBJ databases">
        <authorList>
            <person name="Magalhaes I.L.F."/>
            <person name="Oliveira U."/>
            <person name="Santos F.R."/>
            <person name="Vidigal T.H.D.A."/>
            <person name="Brescovit A.D."/>
            <person name="Santos A.J."/>
        </authorList>
    </citation>
    <scope>NUCLEOTIDE SEQUENCE</scope>
    <source>
        <tissue evidence="1">Shoot tissue taken approximately 20 cm above the soil surface</tissue>
    </source>
</reference>
<proteinExistence type="predicted"/>
<protein>
    <submittedName>
        <fullName evidence="1">Uncharacterized protein</fullName>
    </submittedName>
</protein>